<evidence type="ECO:0000313" key="10">
    <source>
        <dbReference type="EMBL" id="MBI2677396.1"/>
    </source>
</evidence>
<dbReference type="InterPro" id="IPR014349">
    <property type="entry name" value="Rieske_Fe-S_prot"/>
</dbReference>
<dbReference type="InterPro" id="IPR017941">
    <property type="entry name" value="Rieske_2Fe-2S"/>
</dbReference>
<keyword evidence="8" id="KW-0472">Membrane</keyword>
<accession>A0A932A653</accession>
<feature type="transmembrane region" description="Helical" evidence="8">
    <location>
        <begin position="99"/>
        <end position="120"/>
    </location>
</feature>
<evidence type="ECO:0000313" key="11">
    <source>
        <dbReference type="Proteomes" id="UP000779809"/>
    </source>
</evidence>
<gene>
    <name evidence="10" type="ORF">HYX28_01295</name>
</gene>
<dbReference type="GO" id="GO:0016020">
    <property type="term" value="C:membrane"/>
    <property type="evidence" value="ECO:0007669"/>
    <property type="project" value="InterPro"/>
</dbReference>
<dbReference type="GO" id="GO:0051537">
    <property type="term" value="F:2 iron, 2 sulfur cluster binding"/>
    <property type="evidence" value="ECO:0007669"/>
    <property type="project" value="UniProtKB-KW"/>
</dbReference>
<evidence type="ECO:0000256" key="6">
    <source>
        <dbReference type="ARBA" id="ARBA00034078"/>
    </source>
</evidence>
<dbReference type="SUPFAM" id="SSF50022">
    <property type="entry name" value="ISP domain"/>
    <property type="match status" value="1"/>
</dbReference>
<comment type="caution">
    <text evidence="10">The sequence shown here is derived from an EMBL/GenBank/DDBJ whole genome shotgun (WGS) entry which is preliminary data.</text>
</comment>
<dbReference type="EMBL" id="JACPNR010000004">
    <property type="protein sequence ID" value="MBI2677396.1"/>
    <property type="molecule type" value="Genomic_DNA"/>
</dbReference>
<feature type="domain" description="Rieske" evidence="9">
    <location>
        <begin position="131"/>
        <end position="223"/>
    </location>
</feature>
<dbReference type="Proteomes" id="UP000779809">
    <property type="component" value="Unassembled WGS sequence"/>
</dbReference>
<organism evidence="10 11">
    <name type="scientific">Candidatus Korobacter versatilis</name>
    <dbReference type="NCBI Taxonomy" id="658062"/>
    <lineage>
        <taxon>Bacteria</taxon>
        <taxon>Pseudomonadati</taxon>
        <taxon>Acidobacteriota</taxon>
        <taxon>Terriglobia</taxon>
        <taxon>Terriglobales</taxon>
        <taxon>Candidatus Korobacteraceae</taxon>
        <taxon>Candidatus Korobacter</taxon>
    </lineage>
</organism>
<dbReference type="GO" id="GO:0046872">
    <property type="term" value="F:metal ion binding"/>
    <property type="evidence" value="ECO:0007669"/>
    <property type="project" value="UniProtKB-KW"/>
</dbReference>
<reference evidence="10" key="1">
    <citation type="submission" date="2020-07" db="EMBL/GenBank/DDBJ databases">
        <title>Huge and variable diversity of episymbiotic CPR bacteria and DPANN archaea in groundwater ecosystems.</title>
        <authorList>
            <person name="He C.Y."/>
            <person name="Keren R."/>
            <person name="Whittaker M."/>
            <person name="Farag I.F."/>
            <person name="Doudna J."/>
            <person name="Cate J.H.D."/>
            <person name="Banfield J.F."/>
        </authorList>
    </citation>
    <scope>NUCLEOTIDE SEQUENCE</scope>
    <source>
        <strain evidence="10">NC_groundwater_580_Pr5_B-0.1um_64_19</strain>
    </source>
</reference>
<keyword evidence="8" id="KW-1133">Transmembrane helix</keyword>
<protein>
    <submittedName>
        <fullName evidence="10">Rieske 2Fe-2S domain-containing protein</fullName>
    </submittedName>
</protein>
<dbReference type="Pfam" id="PF00355">
    <property type="entry name" value="Rieske"/>
    <property type="match status" value="1"/>
</dbReference>
<name>A0A932A653_9BACT</name>
<feature type="region of interest" description="Disordered" evidence="7">
    <location>
        <begin position="1"/>
        <end position="57"/>
    </location>
</feature>
<feature type="compositionally biased region" description="Low complexity" evidence="7">
    <location>
        <begin position="9"/>
        <end position="19"/>
    </location>
</feature>
<evidence type="ECO:0000259" key="9">
    <source>
        <dbReference type="PROSITE" id="PS51296"/>
    </source>
</evidence>
<keyword evidence="3" id="KW-0408">Iron</keyword>
<keyword evidence="2" id="KW-0479">Metal-binding</keyword>
<dbReference type="PANTHER" id="PTHR10134">
    <property type="entry name" value="CYTOCHROME B-C1 COMPLEX SUBUNIT RIESKE, MITOCHONDRIAL"/>
    <property type="match status" value="1"/>
</dbReference>
<evidence type="ECO:0000256" key="4">
    <source>
        <dbReference type="ARBA" id="ARBA00023014"/>
    </source>
</evidence>
<evidence type="ECO:0000256" key="2">
    <source>
        <dbReference type="ARBA" id="ARBA00022723"/>
    </source>
</evidence>
<evidence type="ECO:0000256" key="1">
    <source>
        <dbReference type="ARBA" id="ARBA00022714"/>
    </source>
</evidence>
<dbReference type="PRINTS" id="PR00162">
    <property type="entry name" value="RIESKE"/>
</dbReference>
<sequence length="252" mass="26987">MPLLTPEEAGLVPAGDAPAAPAPPAPAAPGTPKPAAPAPRPAAGATQPPPSAAATVARGTTANTYVGTPAVGTSKAAAAGGLSSVGPRNLEIDRTRRRLVWSAIVAFLAAWLLAFFRFFLPRTLFEPSTVFKVGYPSDYAIGVDTKWQAQYRIWVDRTPDRLFVIYARCTHLGCTPDWKPAENKFKCPCHGSGYDSEGVNFEGPAPRPMDRAHIELDPTGQIVVDTSRLFQWPKGVPYETSDFNKPNSFLSV</sequence>
<feature type="compositionally biased region" description="Pro residues" evidence="7">
    <location>
        <begin position="20"/>
        <end position="40"/>
    </location>
</feature>
<dbReference type="InterPro" id="IPR036922">
    <property type="entry name" value="Rieske_2Fe-2S_sf"/>
</dbReference>
<evidence type="ECO:0000256" key="3">
    <source>
        <dbReference type="ARBA" id="ARBA00023004"/>
    </source>
</evidence>
<dbReference type="InterPro" id="IPR005805">
    <property type="entry name" value="Rieske_Fe-S_prot_C"/>
</dbReference>
<evidence type="ECO:0000256" key="7">
    <source>
        <dbReference type="SAM" id="MobiDB-lite"/>
    </source>
</evidence>
<keyword evidence="4" id="KW-0411">Iron-sulfur</keyword>
<dbReference type="AlphaFoldDB" id="A0A932A653"/>
<proteinExistence type="predicted"/>
<dbReference type="PROSITE" id="PS51296">
    <property type="entry name" value="RIESKE"/>
    <property type="match status" value="1"/>
</dbReference>
<comment type="cofactor">
    <cofactor evidence="6">
        <name>[2Fe-2S] cluster</name>
        <dbReference type="ChEBI" id="CHEBI:190135"/>
    </cofactor>
</comment>
<evidence type="ECO:0000256" key="5">
    <source>
        <dbReference type="ARBA" id="ARBA00023157"/>
    </source>
</evidence>
<keyword evidence="1" id="KW-0001">2Fe-2S</keyword>
<dbReference type="Gene3D" id="2.102.10.10">
    <property type="entry name" value="Rieske [2Fe-2S] iron-sulphur domain"/>
    <property type="match status" value="1"/>
</dbReference>
<evidence type="ECO:0000256" key="8">
    <source>
        <dbReference type="SAM" id="Phobius"/>
    </source>
</evidence>
<keyword evidence="5" id="KW-1015">Disulfide bond</keyword>
<keyword evidence="8" id="KW-0812">Transmembrane</keyword>